<keyword evidence="3 9" id="KW-0808">Transferase</keyword>
<dbReference type="InterPro" id="IPR005331">
    <property type="entry name" value="Sulfotransferase"/>
</dbReference>
<dbReference type="EC" id="2.8.2.-" evidence="9"/>
<evidence type="ECO:0000256" key="9">
    <source>
        <dbReference type="RuleBase" id="RU364020"/>
    </source>
</evidence>
<keyword evidence="5" id="KW-1133">Transmembrane helix</keyword>
<dbReference type="AlphaFoldDB" id="A0ABD0J7Z2"/>
<evidence type="ECO:0000256" key="7">
    <source>
        <dbReference type="ARBA" id="ARBA00023136"/>
    </source>
</evidence>
<comment type="caution">
    <text evidence="10">The sequence shown here is derived from an EMBL/GenBank/DDBJ whole genome shotgun (WGS) entry which is preliminary data.</text>
</comment>
<dbReference type="GO" id="GO:0008146">
    <property type="term" value="F:sulfotransferase activity"/>
    <property type="evidence" value="ECO:0007669"/>
    <property type="project" value="UniProtKB-ARBA"/>
</dbReference>
<dbReference type="EMBL" id="JACVVK020000576">
    <property type="protein sequence ID" value="KAK7465110.1"/>
    <property type="molecule type" value="Genomic_DNA"/>
</dbReference>
<evidence type="ECO:0000256" key="1">
    <source>
        <dbReference type="ARBA" id="ARBA00004323"/>
    </source>
</evidence>
<comment type="similarity">
    <text evidence="2 9">Belongs to the sulfotransferase 2 family.</text>
</comment>
<evidence type="ECO:0000256" key="4">
    <source>
        <dbReference type="ARBA" id="ARBA00022692"/>
    </source>
</evidence>
<dbReference type="PANTHER" id="PTHR12137:SF54">
    <property type="entry name" value="CARBOHYDRATE SULFOTRANSFERASE"/>
    <property type="match status" value="1"/>
</dbReference>
<evidence type="ECO:0000256" key="2">
    <source>
        <dbReference type="ARBA" id="ARBA00006339"/>
    </source>
</evidence>
<evidence type="ECO:0000313" key="10">
    <source>
        <dbReference type="EMBL" id="KAK7465110.1"/>
    </source>
</evidence>
<organism evidence="10 11">
    <name type="scientific">Batillaria attramentaria</name>
    <dbReference type="NCBI Taxonomy" id="370345"/>
    <lineage>
        <taxon>Eukaryota</taxon>
        <taxon>Metazoa</taxon>
        <taxon>Spiralia</taxon>
        <taxon>Lophotrochozoa</taxon>
        <taxon>Mollusca</taxon>
        <taxon>Gastropoda</taxon>
        <taxon>Caenogastropoda</taxon>
        <taxon>Sorbeoconcha</taxon>
        <taxon>Cerithioidea</taxon>
        <taxon>Batillariidae</taxon>
        <taxon>Batillaria</taxon>
    </lineage>
</organism>
<evidence type="ECO:0000256" key="3">
    <source>
        <dbReference type="ARBA" id="ARBA00022679"/>
    </source>
</evidence>
<keyword evidence="9" id="KW-0735">Signal-anchor</keyword>
<evidence type="ECO:0000256" key="6">
    <source>
        <dbReference type="ARBA" id="ARBA00023034"/>
    </source>
</evidence>
<evidence type="ECO:0000256" key="5">
    <source>
        <dbReference type="ARBA" id="ARBA00022989"/>
    </source>
</evidence>
<keyword evidence="9" id="KW-0119">Carbohydrate metabolism</keyword>
<keyword evidence="8 9" id="KW-0325">Glycoprotein</keyword>
<keyword evidence="4" id="KW-0812">Transmembrane</keyword>
<dbReference type="PANTHER" id="PTHR12137">
    <property type="entry name" value="CARBOHYDRATE SULFOTRANSFERASE"/>
    <property type="match status" value="1"/>
</dbReference>
<dbReference type="Proteomes" id="UP001519460">
    <property type="component" value="Unassembled WGS sequence"/>
</dbReference>
<accession>A0ABD0J7Z2</accession>
<name>A0ABD0J7Z2_9CAEN</name>
<dbReference type="InterPro" id="IPR018011">
    <property type="entry name" value="Carb_sulfotrans_8-10"/>
</dbReference>
<reference evidence="10 11" key="1">
    <citation type="journal article" date="2023" name="Sci. Data">
        <title>Genome assembly of the Korean intertidal mud-creeper Batillaria attramentaria.</title>
        <authorList>
            <person name="Patra A.K."/>
            <person name="Ho P.T."/>
            <person name="Jun S."/>
            <person name="Lee S.J."/>
            <person name="Kim Y."/>
            <person name="Won Y.J."/>
        </authorList>
    </citation>
    <scope>NUCLEOTIDE SEQUENCE [LARGE SCALE GENOMIC DNA]</scope>
    <source>
        <strain evidence="10">Wonlab-2016</strain>
    </source>
</reference>
<dbReference type="GO" id="GO:0000139">
    <property type="term" value="C:Golgi membrane"/>
    <property type="evidence" value="ECO:0007669"/>
    <property type="project" value="UniProtKB-SubCell"/>
</dbReference>
<keyword evidence="6 9" id="KW-0333">Golgi apparatus</keyword>
<keyword evidence="7" id="KW-0472">Membrane</keyword>
<evidence type="ECO:0000256" key="8">
    <source>
        <dbReference type="ARBA" id="ARBA00023180"/>
    </source>
</evidence>
<evidence type="ECO:0000313" key="11">
    <source>
        <dbReference type="Proteomes" id="UP001519460"/>
    </source>
</evidence>
<keyword evidence="11" id="KW-1185">Reference proteome</keyword>
<gene>
    <name evidence="10" type="ORF">BaRGS_00037689</name>
</gene>
<protein>
    <recommendedName>
        <fullName evidence="9">Carbohydrate sulfotransferase</fullName>
        <ecNumber evidence="9">2.8.2.-</ecNumber>
    </recommendedName>
</protein>
<sequence>MAWSNRKLYALLTILGSAIYVSLLLNGHLFPSAASVAKIYQRLAPVKTKTATDTRKAVTPLSTFQQRRQHFIDTCTARRRLGNLNVTKSLQVFHVGDLAMCLVPKTGSTLWKQILFYLDTNQSGPFFEVNFSGIHRRMQPRSQQAVRILREGVVTAVFVREPYSRLFSAYVDKLFKPREDNWRVYGRPVVNYVRRISAAVGKTCAGNVTFAEFVRYFIDSETKPEAKLRRNEHYTPQSQHCGFCTSVVGSRRPQDNQRVKMVESVDNKRQGVTGQMDNTDTSSMGHFQDKLPEGFLVYDFIGKTESIVADTWAILEASHLARRLPASLDMVKDAGKDTIARTIQNVFESANTTTSSCVSKEEKLRRMWKNFQIRGMISKRELFPLTSAEADDVTIEGMQELALSAFDRSTSDPELKGNKMEAMIEAYSTIPLTDRQALRRIYAADFELFQYPPSIPEVFPEGDKFHLGSYRFFNIFDK</sequence>
<comment type="subcellular location">
    <subcellularLocation>
        <location evidence="1 9">Golgi apparatus membrane</location>
        <topology evidence="1 9">Single-pass type II membrane protein</topology>
    </subcellularLocation>
</comment>
<proteinExistence type="inferred from homology"/>
<dbReference type="Pfam" id="PF03567">
    <property type="entry name" value="Sulfotransfer_2"/>
    <property type="match status" value="1"/>
</dbReference>